<feature type="region of interest" description="Disordered" evidence="1">
    <location>
        <begin position="96"/>
        <end position="121"/>
    </location>
</feature>
<dbReference type="InterPro" id="IPR036397">
    <property type="entry name" value="RNaseH_sf"/>
</dbReference>
<dbReference type="PANTHER" id="PTHR47723">
    <property type="entry name" value="OS05G0353850 PROTEIN"/>
    <property type="match status" value="1"/>
</dbReference>
<protein>
    <submittedName>
        <fullName evidence="3">Ribonuclease H</fullName>
    </submittedName>
</protein>
<evidence type="ECO:0000313" key="4">
    <source>
        <dbReference type="Proteomes" id="UP000236291"/>
    </source>
</evidence>
<dbReference type="PANTHER" id="PTHR47723:SF13">
    <property type="entry name" value="PUTATIVE-RELATED"/>
    <property type="match status" value="1"/>
</dbReference>
<dbReference type="Proteomes" id="UP000236291">
    <property type="component" value="Unassembled WGS sequence"/>
</dbReference>
<evidence type="ECO:0000256" key="1">
    <source>
        <dbReference type="SAM" id="MobiDB-lite"/>
    </source>
</evidence>
<dbReference type="AlphaFoldDB" id="A0A2K3M219"/>
<sequence>MEHHRITINVRWEAPLASWHCINTDGAVQHDVAGCRGVLRDHQGAWIGGYAKNISTTNVFIAELWGVYEGLCLAQQRCFELKCGVKFTCRVVLKSNVDDPPAAPRDPTVTAGSVEHNNDGTRQVYGWKKASA</sequence>
<name>A0A2K3M219_TRIPR</name>
<dbReference type="CDD" id="cd06222">
    <property type="entry name" value="RNase_H_like"/>
    <property type="match status" value="1"/>
</dbReference>
<proteinExistence type="predicted"/>
<dbReference type="Pfam" id="PF13456">
    <property type="entry name" value="RVT_3"/>
    <property type="match status" value="1"/>
</dbReference>
<gene>
    <name evidence="3" type="ORF">L195_g040899</name>
</gene>
<reference evidence="3 4" key="2">
    <citation type="journal article" date="2017" name="Front. Plant Sci.">
        <title>Gene Classification and Mining of Molecular Markers Useful in Red Clover (Trifolium pratense) Breeding.</title>
        <authorList>
            <person name="Istvanek J."/>
            <person name="Dluhosova J."/>
            <person name="Dluhos P."/>
            <person name="Patkova L."/>
            <person name="Nedelnik J."/>
            <person name="Repkova J."/>
        </authorList>
    </citation>
    <scope>NUCLEOTIDE SEQUENCE [LARGE SCALE GENOMIC DNA]</scope>
    <source>
        <strain evidence="4">cv. Tatra</strain>
        <tissue evidence="3">Young leaves</tissue>
    </source>
</reference>
<dbReference type="GO" id="GO:0004523">
    <property type="term" value="F:RNA-DNA hybrid ribonuclease activity"/>
    <property type="evidence" value="ECO:0007669"/>
    <property type="project" value="InterPro"/>
</dbReference>
<reference evidence="3 4" key="1">
    <citation type="journal article" date="2014" name="Am. J. Bot.">
        <title>Genome assembly and annotation for red clover (Trifolium pratense; Fabaceae).</title>
        <authorList>
            <person name="Istvanek J."/>
            <person name="Jaros M."/>
            <person name="Krenek A."/>
            <person name="Repkova J."/>
        </authorList>
    </citation>
    <scope>NUCLEOTIDE SEQUENCE [LARGE SCALE GENOMIC DNA]</scope>
    <source>
        <strain evidence="4">cv. Tatra</strain>
        <tissue evidence="3">Young leaves</tissue>
    </source>
</reference>
<accession>A0A2K3M219</accession>
<dbReference type="InterPro" id="IPR002156">
    <property type="entry name" value="RNaseH_domain"/>
</dbReference>
<organism evidence="3 4">
    <name type="scientific">Trifolium pratense</name>
    <name type="common">Red clover</name>
    <dbReference type="NCBI Taxonomy" id="57577"/>
    <lineage>
        <taxon>Eukaryota</taxon>
        <taxon>Viridiplantae</taxon>
        <taxon>Streptophyta</taxon>
        <taxon>Embryophyta</taxon>
        <taxon>Tracheophyta</taxon>
        <taxon>Spermatophyta</taxon>
        <taxon>Magnoliopsida</taxon>
        <taxon>eudicotyledons</taxon>
        <taxon>Gunneridae</taxon>
        <taxon>Pentapetalae</taxon>
        <taxon>rosids</taxon>
        <taxon>fabids</taxon>
        <taxon>Fabales</taxon>
        <taxon>Fabaceae</taxon>
        <taxon>Papilionoideae</taxon>
        <taxon>50 kb inversion clade</taxon>
        <taxon>NPAAA clade</taxon>
        <taxon>Hologalegina</taxon>
        <taxon>IRL clade</taxon>
        <taxon>Trifolieae</taxon>
        <taxon>Trifolium</taxon>
    </lineage>
</organism>
<dbReference type="InterPro" id="IPR012337">
    <property type="entry name" value="RNaseH-like_sf"/>
</dbReference>
<feature type="domain" description="RNase H type-1" evidence="2">
    <location>
        <begin position="23"/>
        <end position="79"/>
    </location>
</feature>
<dbReference type="GO" id="GO:0003676">
    <property type="term" value="F:nucleic acid binding"/>
    <property type="evidence" value="ECO:0007669"/>
    <property type="project" value="InterPro"/>
</dbReference>
<dbReference type="Gene3D" id="3.30.420.10">
    <property type="entry name" value="Ribonuclease H-like superfamily/Ribonuclease H"/>
    <property type="match status" value="1"/>
</dbReference>
<dbReference type="InterPro" id="IPR053151">
    <property type="entry name" value="RNase_H-like"/>
</dbReference>
<dbReference type="SUPFAM" id="SSF53098">
    <property type="entry name" value="Ribonuclease H-like"/>
    <property type="match status" value="1"/>
</dbReference>
<evidence type="ECO:0000259" key="2">
    <source>
        <dbReference type="Pfam" id="PF13456"/>
    </source>
</evidence>
<dbReference type="EMBL" id="ASHM01047340">
    <property type="protein sequence ID" value="PNX84835.1"/>
    <property type="molecule type" value="Genomic_DNA"/>
</dbReference>
<comment type="caution">
    <text evidence="3">The sequence shown here is derived from an EMBL/GenBank/DDBJ whole genome shotgun (WGS) entry which is preliminary data.</text>
</comment>
<evidence type="ECO:0000313" key="3">
    <source>
        <dbReference type="EMBL" id="PNX84835.1"/>
    </source>
</evidence>
<dbReference type="InterPro" id="IPR044730">
    <property type="entry name" value="RNase_H-like_dom_plant"/>
</dbReference>